<sequence>MRLVTVLVWVLAALSVAFWALRLAGPGDEGATAPVAKAALAQADATAVGRALGATVQVVAAAPAVTSNRYVLTGVVADRRQGGAALIAIAGQPPKPFRVGAEIEPGVRLTSVGARKAVLAASPDADPLATLELPPITR</sequence>
<evidence type="ECO:0000256" key="2">
    <source>
        <dbReference type="ARBA" id="ARBA00022448"/>
    </source>
</evidence>
<dbReference type="Proteomes" id="UP000626210">
    <property type="component" value="Unassembled WGS sequence"/>
</dbReference>
<keyword evidence="6" id="KW-0653">Protein transport</keyword>
<evidence type="ECO:0000313" key="10">
    <source>
        <dbReference type="EMBL" id="GHC75118.1"/>
    </source>
</evidence>
<keyword evidence="8" id="KW-0472">Membrane</keyword>
<name>A0ABQ3FXP2_9BURK</name>
<dbReference type="Pfam" id="PF11356">
    <property type="entry name" value="T2SSC"/>
    <property type="match status" value="1"/>
</dbReference>
<protein>
    <recommendedName>
        <fullName evidence="9">Type II secretion system protein GspC N-terminal domain-containing protein</fullName>
    </recommendedName>
</protein>
<gene>
    <name evidence="10" type="ORF">GCM10007320_12850</name>
</gene>
<keyword evidence="11" id="KW-1185">Reference proteome</keyword>
<reference evidence="11" key="1">
    <citation type="journal article" date="2019" name="Int. J. Syst. Evol. Microbiol.">
        <title>The Global Catalogue of Microorganisms (GCM) 10K type strain sequencing project: providing services to taxonomists for standard genome sequencing and annotation.</title>
        <authorList>
            <consortium name="The Broad Institute Genomics Platform"/>
            <consortium name="The Broad Institute Genome Sequencing Center for Infectious Disease"/>
            <person name="Wu L."/>
            <person name="Ma J."/>
        </authorList>
    </citation>
    <scope>NUCLEOTIDE SEQUENCE [LARGE SCALE GENOMIC DNA]</scope>
    <source>
        <strain evidence="11">KCTC 23314</strain>
    </source>
</reference>
<evidence type="ECO:0000259" key="9">
    <source>
        <dbReference type="Pfam" id="PF11356"/>
    </source>
</evidence>
<keyword evidence="5" id="KW-0812">Transmembrane</keyword>
<keyword evidence="3" id="KW-1003">Cell membrane</keyword>
<evidence type="ECO:0000313" key="11">
    <source>
        <dbReference type="Proteomes" id="UP000626210"/>
    </source>
</evidence>
<dbReference type="InterPro" id="IPR024961">
    <property type="entry name" value="T2SS_GspC_N"/>
</dbReference>
<evidence type="ECO:0000256" key="5">
    <source>
        <dbReference type="ARBA" id="ARBA00022692"/>
    </source>
</evidence>
<evidence type="ECO:0000256" key="1">
    <source>
        <dbReference type="ARBA" id="ARBA00004533"/>
    </source>
</evidence>
<keyword evidence="7" id="KW-1133">Transmembrane helix</keyword>
<feature type="domain" description="Type II secretion system protein GspC N-terminal" evidence="9">
    <location>
        <begin position="53"/>
        <end position="119"/>
    </location>
</feature>
<dbReference type="EMBL" id="BMYK01000003">
    <property type="protein sequence ID" value="GHC75118.1"/>
    <property type="molecule type" value="Genomic_DNA"/>
</dbReference>
<organism evidence="10 11">
    <name type="scientific">Pseudorhodoferax aquiterrae</name>
    <dbReference type="NCBI Taxonomy" id="747304"/>
    <lineage>
        <taxon>Bacteria</taxon>
        <taxon>Pseudomonadati</taxon>
        <taxon>Pseudomonadota</taxon>
        <taxon>Betaproteobacteria</taxon>
        <taxon>Burkholderiales</taxon>
        <taxon>Comamonadaceae</taxon>
    </lineage>
</organism>
<keyword evidence="4" id="KW-0997">Cell inner membrane</keyword>
<evidence type="ECO:0000256" key="6">
    <source>
        <dbReference type="ARBA" id="ARBA00022927"/>
    </source>
</evidence>
<accession>A0ABQ3FXP2</accession>
<evidence type="ECO:0000256" key="3">
    <source>
        <dbReference type="ARBA" id="ARBA00022475"/>
    </source>
</evidence>
<proteinExistence type="predicted"/>
<evidence type="ECO:0000256" key="8">
    <source>
        <dbReference type="ARBA" id="ARBA00023136"/>
    </source>
</evidence>
<comment type="caution">
    <text evidence="10">The sequence shown here is derived from an EMBL/GenBank/DDBJ whole genome shotgun (WGS) entry which is preliminary data.</text>
</comment>
<evidence type="ECO:0000256" key="4">
    <source>
        <dbReference type="ARBA" id="ARBA00022519"/>
    </source>
</evidence>
<comment type="subcellular location">
    <subcellularLocation>
        <location evidence="1">Cell inner membrane</location>
    </subcellularLocation>
</comment>
<evidence type="ECO:0000256" key="7">
    <source>
        <dbReference type="ARBA" id="ARBA00022989"/>
    </source>
</evidence>
<keyword evidence="2" id="KW-0813">Transport</keyword>